<dbReference type="PROSITE" id="PS50995">
    <property type="entry name" value="HTH_MARR_2"/>
    <property type="match status" value="1"/>
</dbReference>
<keyword evidence="1" id="KW-0808">Transferase</keyword>
<dbReference type="CDD" id="cd04301">
    <property type="entry name" value="NAT_SF"/>
    <property type="match status" value="1"/>
</dbReference>
<name>A0ABN2Z4K3_9ACTN</name>
<gene>
    <name evidence="4" type="ORF">GCM10009802_45550</name>
</gene>
<evidence type="ECO:0000313" key="5">
    <source>
        <dbReference type="Proteomes" id="UP001500443"/>
    </source>
</evidence>
<dbReference type="Pfam" id="PF12802">
    <property type="entry name" value="MarR_2"/>
    <property type="match status" value="1"/>
</dbReference>
<keyword evidence="5" id="KW-1185">Reference proteome</keyword>
<reference evidence="4 5" key="1">
    <citation type="journal article" date="2019" name="Int. J. Syst. Evol. Microbiol.">
        <title>The Global Catalogue of Microorganisms (GCM) 10K type strain sequencing project: providing services to taxonomists for standard genome sequencing and annotation.</title>
        <authorList>
            <consortium name="The Broad Institute Genomics Platform"/>
            <consortium name="The Broad Institute Genome Sequencing Center for Infectious Disease"/>
            <person name="Wu L."/>
            <person name="Ma J."/>
        </authorList>
    </citation>
    <scope>NUCLEOTIDE SEQUENCE [LARGE SCALE GENOMIC DNA]</scope>
    <source>
        <strain evidence="4 5">JCM 15481</strain>
    </source>
</reference>
<dbReference type="InterPro" id="IPR036390">
    <property type="entry name" value="WH_DNA-bd_sf"/>
</dbReference>
<proteinExistence type="predicted"/>
<protein>
    <submittedName>
        <fullName evidence="4">Helix-turn-helix domain-containing GNAT family N-acetyltransferase</fullName>
    </submittedName>
</protein>
<dbReference type="Gene3D" id="3.40.630.30">
    <property type="match status" value="1"/>
</dbReference>
<feature type="domain" description="N-acetyltransferase" evidence="3">
    <location>
        <begin position="149"/>
        <end position="306"/>
    </location>
</feature>
<organism evidence="4 5">
    <name type="scientific">Streptomyces synnematoformans</name>
    <dbReference type="NCBI Taxonomy" id="415721"/>
    <lineage>
        <taxon>Bacteria</taxon>
        <taxon>Bacillati</taxon>
        <taxon>Actinomycetota</taxon>
        <taxon>Actinomycetes</taxon>
        <taxon>Kitasatosporales</taxon>
        <taxon>Streptomycetaceae</taxon>
        <taxon>Streptomyces</taxon>
    </lineage>
</organism>
<dbReference type="SMART" id="SM00347">
    <property type="entry name" value="HTH_MARR"/>
    <property type="match status" value="1"/>
</dbReference>
<dbReference type="Gene3D" id="1.10.10.10">
    <property type="entry name" value="Winged helix-like DNA-binding domain superfamily/Winged helix DNA-binding domain"/>
    <property type="match status" value="1"/>
</dbReference>
<comment type="caution">
    <text evidence="4">The sequence shown here is derived from an EMBL/GenBank/DDBJ whole genome shotgun (WGS) entry which is preliminary data.</text>
</comment>
<dbReference type="InterPro" id="IPR050769">
    <property type="entry name" value="NAT_camello-type"/>
</dbReference>
<dbReference type="InterPro" id="IPR000835">
    <property type="entry name" value="HTH_MarR-typ"/>
</dbReference>
<dbReference type="EMBL" id="BAAAPF010000176">
    <property type="protein sequence ID" value="GAA2136633.1"/>
    <property type="molecule type" value="Genomic_DNA"/>
</dbReference>
<dbReference type="SUPFAM" id="SSF46785">
    <property type="entry name" value="Winged helix' DNA-binding domain"/>
    <property type="match status" value="1"/>
</dbReference>
<dbReference type="PANTHER" id="PTHR13947:SF37">
    <property type="entry name" value="LD18367P"/>
    <property type="match status" value="1"/>
</dbReference>
<accession>A0ABN2Z4K3</accession>
<dbReference type="RefSeq" id="WP_344291863.1">
    <property type="nucleotide sequence ID" value="NZ_BAAAPF010000176.1"/>
</dbReference>
<sequence>MTIEDIRSFNRFYTNLIGALDYSRHLYTPYTLTEARVLYELNHAPQADAADLRGALTLDAGYLSRLLGRFEKDGLVTRGPSAEDARRQRVALTPRGREAAHLLEERSREQVGTLLGRVPPDRRAQLAAAMSTVRALLSESAVPELVGEVELREPGPGELGWIVQRHGELYAQEYGWDADFEALVARIVADYAAHRDPAYERTWIADLGGRPVGTVMCVRDDAPDTARLRLLLVDPEVRGHRLGARLVDECIAFARAAGYRTVVLWTNSVLTSARRIYERAGFELTAEKPHHSYGADLVGQDWRLTL</sequence>
<dbReference type="InterPro" id="IPR016181">
    <property type="entry name" value="Acyl_CoA_acyltransferase"/>
</dbReference>
<dbReference type="Proteomes" id="UP001500443">
    <property type="component" value="Unassembled WGS sequence"/>
</dbReference>
<dbReference type="InterPro" id="IPR036388">
    <property type="entry name" value="WH-like_DNA-bd_sf"/>
</dbReference>
<dbReference type="InterPro" id="IPR000182">
    <property type="entry name" value="GNAT_dom"/>
</dbReference>
<evidence type="ECO:0000259" key="3">
    <source>
        <dbReference type="PROSITE" id="PS51186"/>
    </source>
</evidence>
<evidence type="ECO:0000313" key="4">
    <source>
        <dbReference type="EMBL" id="GAA2136633.1"/>
    </source>
</evidence>
<dbReference type="PROSITE" id="PS51186">
    <property type="entry name" value="GNAT"/>
    <property type="match status" value="1"/>
</dbReference>
<evidence type="ECO:0000259" key="2">
    <source>
        <dbReference type="PROSITE" id="PS50995"/>
    </source>
</evidence>
<dbReference type="Pfam" id="PF00583">
    <property type="entry name" value="Acetyltransf_1"/>
    <property type="match status" value="1"/>
</dbReference>
<feature type="domain" description="HTH marR-type" evidence="2">
    <location>
        <begin position="1"/>
        <end position="135"/>
    </location>
</feature>
<evidence type="ECO:0000256" key="1">
    <source>
        <dbReference type="ARBA" id="ARBA00022679"/>
    </source>
</evidence>
<dbReference type="SUPFAM" id="SSF55729">
    <property type="entry name" value="Acyl-CoA N-acyltransferases (Nat)"/>
    <property type="match status" value="1"/>
</dbReference>
<dbReference type="PANTHER" id="PTHR13947">
    <property type="entry name" value="GNAT FAMILY N-ACETYLTRANSFERASE"/>
    <property type="match status" value="1"/>
</dbReference>